<accession>A0A5D0GMF7</accession>
<dbReference type="EMBL" id="VSFC01000012">
    <property type="protein sequence ID" value="TYA58867.1"/>
    <property type="molecule type" value="Genomic_DNA"/>
</dbReference>
<sequence length="200" mass="23380">MKYYLLIISLLFSVIVCSQVEDKKPYMFDENGKAIGEKEFFSKLKSGVYFKRAVVNDTAVLAKLYVRKFEGQLDTASYSIFINHFEKTVKTKIDTTKPLVVYFFYESDKRLAKHYANTERLKELNNSEVVQTFYMTEKGFHFKNRKHIFYEDSLDLVKQTFISPHNCCGSAVVLKPNGEYYKELGEFNSIKITEKALSDW</sequence>
<protein>
    <submittedName>
        <fullName evidence="1">Uncharacterized protein</fullName>
    </submittedName>
</protein>
<name>A0A5D0GMF7_9FLAO</name>
<evidence type="ECO:0000313" key="2">
    <source>
        <dbReference type="Proteomes" id="UP000324550"/>
    </source>
</evidence>
<dbReference type="RefSeq" id="WP_148452556.1">
    <property type="nucleotide sequence ID" value="NZ_VSFC01000012.1"/>
</dbReference>
<evidence type="ECO:0000313" key="1">
    <source>
        <dbReference type="EMBL" id="TYA58867.1"/>
    </source>
</evidence>
<reference evidence="1 2" key="1">
    <citation type="submission" date="2019-08" db="EMBL/GenBank/DDBJ databases">
        <title>Formosa sediminis sp. nov., isolated from marine sediment.</title>
        <authorList>
            <person name="Cao W.R."/>
        </authorList>
    </citation>
    <scope>NUCLEOTIDE SEQUENCE [LARGE SCALE GENOMIC DNA]</scope>
    <source>
        <strain evidence="1 2">1494</strain>
    </source>
</reference>
<keyword evidence="2" id="KW-1185">Reference proteome</keyword>
<dbReference type="OrthoDB" id="823362at2"/>
<comment type="caution">
    <text evidence="1">The sequence shown here is derived from an EMBL/GenBank/DDBJ whole genome shotgun (WGS) entry which is preliminary data.</text>
</comment>
<gene>
    <name evidence="1" type="ORF">FVF61_01570</name>
</gene>
<proteinExistence type="predicted"/>
<dbReference type="Proteomes" id="UP000324550">
    <property type="component" value="Unassembled WGS sequence"/>
</dbReference>
<organism evidence="1 2">
    <name type="scientific">Formosa maritima</name>
    <dbReference type="NCBI Taxonomy" id="2592046"/>
    <lineage>
        <taxon>Bacteria</taxon>
        <taxon>Pseudomonadati</taxon>
        <taxon>Bacteroidota</taxon>
        <taxon>Flavobacteriia</taxon>
        <taxon>Flavobacteriales</taxon>
        <taxon>Flavobacteriaceae</taxon>
        <taxon>Formosa</taxon>
    </lineage>
</organism>
<dbReference type="AlphaFoldDB" id="A0A5D0GMF7"/>